<dbReference type="InterPro" id="IPR005532">
    <property type="entry name" value="SUMF_dom"/>
</dbReference>
<evidence type="ECO:0000313" key="3">
    <source>
        <dbReference type="EMBL" id="VFJ48029.1"/>
    </source>
</evidence>
<dbReference type="InterPro" id="IPR042095">
    <property type="entry name" value="SUMF_sf"/>
</dbReference>
<dbReference type="GO" id="GO:0120147">
    <property type="term" value="F:formylglycine-generating oxidase activity"/>
    <property type="evidence" value="ECO:0007669"/>
    <property type="project" value="TreeGrafter"/>
</dbReference>
<dbReference type="Gene3D" id="3.90.1580.10">
    <property type="entry name" value="paralog of FGE (formylglycine-generating enzyme)"/>
    <property type="match status" value="1"/>
</dbReference>
<accession>A0A450S820</accession>
<name>A0A450S820_9GAMM</name>
<feature type="compositionally biased region" description="Polar residues" evidence="1">
    <location>
        <begin position="114"/>
        <end position="136"/>
    </location>
</feature>
<evidence type="ECO:0000256" key="1">
    <source>
        <dbReference type="SAM" id="MobiDB-lite"/>
    </source>
</evidence>
<gene>
    <name evidence="3" type="ORF">BECKFW1821A_GA0114235_101821</name>
</gene>
<evidence type="ECO:0000259" key="2">
    <source>
        <dbReference type="Pfam" id="PF03781"/>
    </source>
</evidence>
<dbReference type="PANTHER" id="PTHR23150">
    <property type="entry name" value="SULFATASE MODIFYING FACTOR 1, 2"/>
    <property type="match status" value="1"/>
</dbReference>
<proteinExistence type="predicted"/>
<dbReference type="SUPFAM" id="SSF56436">
    <property type="entry name" value="C-type lectin-like"/>
    <property type="match status" value="1"/>
</dbReference>
<feature type="domain" description="Sulfatase-modifying factor enzyme-like" evidence="2">
    <location>
        <begin position="168"/>
        <end position="407"/>
    </location>
</feature>
<dbReference type="Pfam" id="PF03781">
    <property type="entry name" value="FGE-sulfatase"/>
    <property type="match status" value="1"/>
</dbReference>
<feature type="region of interest" description="Disordered" evidence="1">
    <location>
        <begin position="114"/>
        <end position="137"/>
    </location>
</feature>
<dbReference type="EMBL" id="CAADEW010000018">
    <property type="protein sequence ID" value="VFJ48029.1"/>
    <property type="molecule type" value="Genomic_DNA"/>
</dbReference>
<protein>
    <submittedName>
        <fullName evidence="3">Formylglycine-generating enzyme, required for sulfatase activity, contains SUMF1/FGE domain</fullName>
    </submittedName>
</protein>
<organism evidence="3">
    <name type="scientific">Candidatus Kentrum sp. FW</name>
    <dbReference type="NCBI Taxonomy" id="2126338"/>
    <lineage>
        <taxon>Bacteria</taxon>
        <taxon>Pseudomonadati</taxon>
        <taxon>Pseudomonadota</taxon>
        <taxon>Gammaproteobacteria</taxon>
        <taxon>Candidatus Kentrum</taxon>
    </lineage>
</organism>
<sequence length="409" mass="46361">MKEAEYLMDVRFMEPCEPQVRILDAVAGLQVGRYLHVLHRMKPGVLGEMLRDRGLHCHAHASDVEVPVELFIWRDDDAAAWKSLVNDYPGIIRENAEEAPPFPSLPLERELVQTDNSSITSPTSLRKITPVPTSGLSGERIRRLQEQTAQALDLPVIFRDRLRDGSEGPEMVVIPPGKFHMGDATGKGEKSERPTHEVIIEKPLGFGLCPVTKGEFMSFAEATRYKTLAEREGGGSNWGGNKWEKNQDNNWRNGLPAQKEHPVVLVNWFDSNAFCEWLSVQTGHGYRLPTEAEWEYACRAGSEGDWCFGNDGDRLTEYAWYQENAENNHHSVKQKKANAFGVYDVHGNVDEWTISAWRYYGETQEYGITRVVRGGSWGNARQSVRAARRCFRNPTNRSSVMGFRLVRVL</sequence>
<feature type="region of interest" description="Disordered" evidence="1">
    <location>
        <begin position="168"/>
        <end position="194"/>
    </location>
</feature>
<dbReference type="InterPro" id="IPR051043">
    <property type="entry name" value="Sulfatase_Mod_Factor_Kinase"/>
</dbReference>
<dbReference type="PANTHER" id="PTHR23150:SF19">
    <property type="entry name" value="FORMYLGLYCINE-GENERATING ENZYME"/>
    <property type="match status" value="1"/>
</dbReference>
<reference evidence="3" key="1">
    <citation type="submission" date="2019-02" db="EMBL/GenBank/DDBJ databases">
        <authorList>
            <person name="Gruber-Vodicka R. H."/>
            <person name="Seah K. B. B."/>
        </authorList>
    </citation>
    <scope>NUCLEOTIDE SEQUENCE</scope>
    <source>
        <strain evidence="3">BECK_BZ15</strain>
    </source>
</reference>
<dbReference type="AlphaFoldDB" id="A0A450S820"/>
<dbReference type="InterPro" id="IPR016187">
    <property type="entry name" value="CTDL_fold"/>
</dbReference>